<evidence type="ECO:0000256" key="4">
    <source>
        <dbReference type="ARBA" id="ARBA00023125"/>
    </source>
</evidence>
<keyword evidence="5" id="KW-0804">Transcription</keyword>
<dbReference type="Gene3D" id="3.40.640.10">
    <property type="entry name" value="Type I PLP-dependent aspartate aminotransferase-like (Major domain)"/>
    <property type="match status" value="1"/>
</dbReference>
<dbReference type="OrthoDB" id="9802328at2"/>
<dbReference type="InterPro" id="IPR036388">
    <property type="entry name" value="WH-like_DNA-bd_sf"/>
</dbReference>
<dbReference type="InterPro" id="IPR015421">
    <property type="entry name" value="PyrdxlP-dep_Trfase_major"/>
</dbReference>
<sequence>MILDLKIDKNVQEPVYFQIYEQIRDLIASGALKGESKLPSIRALSKALGVNSVTVVTAYNMLEKDRYVYKRQGSGTFVISKGEDFLLNREQPMYFEPGELDMENEYDDEYIDFSISAPDPKLFSVKDFRQVMNEVLEEDGARAFMYQKSVGYRPLRDALVDYAANYGINCKSEDIYVVSGAQQGIDIMAKALVKSGDCVFVEQPTYSGAIAAFKSRGAKLVEVPLQKDGPGIKELEKLVRIYKPVLFYAMPNFHNPTGSIYSDRKKRYMLLLAKKYDFRILEDDYSGDLNYTDQKLLPIKAYDNNDRVIYLKSFSKIFMPGFRLAYMVIPEDIRRKAADAKIASDISTSGLMQRILCKYIQKGILEKHIKFLRKEFSVRYLEMVRAIKKTIRGASFFEPGGGLNLWVNLPDGISSQELYENCRDKKVIFSPGTFYFNDEKGQCYMRMSFAATNIDEIWKGLSIIGMEVEKLKNKY</sequence>
<dbReference type="RefSeq" id="WP_073023615.1">
    <property type="nucleotide sequence ID" value="NZ_FQZS01000003.1"/>
</dbReference>
<protein>
    <submittedName>
        <fullName evidence="7">DNA-binding transcriptional regulator, MocR family, contains an aminotransferase domain</fullName>
    </submittedName>
</protein>
<dbReference type="CDD" id="cd07377">
    <property type="entry name" value="WHTH_GntR"/>
    <property type="match status" value="1"/>
</dbReference>
<keyword evidence="2" id="KW-0663">Pyridoxal phosphate</keyword>
<dbReference type="GO" id="GO:0008483">
    <property type="term" value="F:transaminase activity"/>
    <property type="evidence" value="ECO:0007669"/>
    <property type="project" value="UniProtKB-KW"/>
</dbReference>
<dbReference type="InterPro" id="IPR015422">
    <property type="entry name" value="PyrdxlP-dep_Trfase_small"/>
</dbReference>
<dbReference type="PANTHER" id="PTHR46577:SF2">
    <property type="entry name" value="TRANSCRIPTIONAL REGULATORY PROTEIN"/>
    <property type="match status" value="1"/>
</dbReference>
<reference evidence="7 8" key="1">
    <citation type="submission" date="2016-11" db="EMBL/GenBank/DDBJ databases">
        <authorList>
            <person name="Jaros S."/>
            <person name="Januszkiewicz K."/>
            <person name="Wedrychowicz H."/>
        </authorList>
    </citation>
    <scope>NUCLEOTIDE SEQUENCE [LARGE SCALE GENOMIC DNA]</scope>
    <source>
        <strain evidence="7 8">DSM 19022</strain>
    </source>
</reference>
<accession>A0A1M6B1Q6</accession>
<dbReference type="GO" id="GO:0003700">
    <property type="term" value="F:DNA-binding transcription factor activity"/>
    <property type="evidence" value="ECO:0007669"/>
    <property type="project" value="InterPro"/>
</dbReference>
<evidence type="ECO:0000256" key="3">
    <source>
        <dbReference type="ARBA" id="ARBA00023015"/>
    </source>
</evidence>
<dbReference type="InterPro" id="IPR036390">
    <property type="entry name" value="WH_DNA-bd_sf"/>
</dbReference>
<comment type="similarity">
    <text evidence="1">In the C-terminal section; belongs to the class-I pyridoxal-phosphate-dependent aminotransferase family.</text>
</comment>
<feature type="domain" description="HTH gntR-type" evidence="6">
    <location>
        <begin position="13"/>
        <end position="81"/>
    </location>
</feature>
<dbReference type="InterPro" id="IPR004839">
    <property type="entry name" value="Aminotransferase_I/II_large"/>
</dbReference>
<gene>
    <name evidence="7" type="ORF">SAMN02745176_00226</name>
</gene>
<keyword evidence="3" id="KW-0805">Transcription regulation</keyword>
<dbReference type="AlphaFoldDB" id="A0A1M6B1Q6"/>
<evidence type="ECO:0000256" key="1">
    <source>
        <dbReference type="ARBA" id="ARBA00005384"/>
    </source>
</evidence>
<dbReference type="SMART" id="SM00345">
    <property type="entry name" value="HTH_GNTR"/>
    <property type="match status" value="1"/>
</dbReference>
<keyword evidence="7" id="KW-0808">Transferase</keyword>
<dbReference type="PANTHER" id="PTHR46577">
    <property type="entry name" value="HTH-TYPE TRANSCRIPTIONAL REGULATORY PROTEIN GABR"/>
    <property type="match status" value="1"/>
</dbReference>
<evidence type="ECO:0000259" key="6">
    <source>
        <dbReference type="PROSITE" id="PS50949"/>
    </source>
</evidence>
<dbReference type="Proteomes" id="UP000184442">
    <property type="component" value="Unassembled WGS sequence"/>
</dbReference>
<evidence type="ECO:0000256" key="5">
    <source>
        <dbReference type="ARBA" id="ARBA00023163"/>
    </source>
</evidence>
<dbReference type="Pfam" id="PF00155">
    <property type="entry name" value="Aminotran_1_2"/>
    <property type="match status" value="1"/>
</dbReference>
<dbReference type="GO" id="GO:0003677">
    <property type="term" value="F:DNA binding"/>
    <property type="evidence" value="ECO:0007669"/>
    <property type="project" value="UniProtKB-KW"/>
</dbReference>
<dbReference type="InterPro" id="IPR015424">
    <property type="entry name" value="PyrdxlP-dep_Trfase"/>
</dbReference>
<dbReference type="Gene3D" id="3.90.1150.10">
    <property type="entry name" value="Aspartate Aminotransferase, domain 1"/>
    <property type="match status" value="1"/>
</dbReference>
<dbReference type="CDD" id="cd00609">
    <property type="entry name" value="AAT_like"/>
    <property type="match status" value="1"/>
</dbReference>
<keyword evidence="8" id="KW-1185">Reference proteome</keyword>
<evidence type="ECO:0000256" key="2">
    <source>
        <dbReference type="ARBA" id="ARBA00022898"/>
    </source>
</evidence>
<dbReference type="PROSITE" id="PS50949">
    <property type="entry name" value="HTH_GNTR"/>
    <property type="match status" value="1"/>
</dbReference>
<evidence type="ECO:0000313" key="7">
    <source>
        <dbReference type="EMBL" id="SHI42651.1"/>
    </source>
</evidence>
<dbReference type="Pfam" id="PF00392">
    <property type="entry name" value="GntR"/>
    <property type="match status" value="1"/>
</dbReference>
<keyword evidence="4 7" id="KW-0238">DNA-binding</keyword>
<dbReference type="GO" id="GO:0030170">
    <property type="term" value="F:pyridoxal phosphate binding"/>
    <property type="evidence" value="ECO:0007669"/>
    <property type="project" value="InterPro"/>
</dbReference>
<dbReference type="InterPro" id="IPR051446">
    <property type="entry name" value="HTH_trans_reg/aminotransferase"/>
</dbReference>
<keyword evidence="7" id="KW-0032">Aminotransferase</keyword>
<dbReference type="SUPFAM" id="SSF53383">
    <property type="entry name" value="PLP-dependent transferases"/>
    <property type="match status" value="1"/>
</dbReference>
<proteinExistence type="inferred from homology"/>
<evidence type="ECO:0000313" key="8">
    <source>
        <dbReference type="Proteomes" id="UP000184442"/>
    </source>
</evidence>
<dbReference type="EMBL" id="FQZS01000003">
    <property type="protein sequence ID" value="SHI42651.1"/>
    <property type="molecule type" value="Genomic_DNA"/>
</dbReference>
<organism evidence="7 8">
    <name type="scientific">Lutispora thermophila DSM 19022</name>
    <dbReference type="NCBI Taxonomy" id="1122184"/>
    <lineage>
        <taxon>Bacteria</taxon>
        <taxon>Bacillati</taxon>
        <taxon>Bacillota</taxon>
        <taxon>Clostridia</taxon>
        <taxon>Lutisporales</taxon>
        <taxon>Lutisporaceae</taxon>
        <taxon>Lutispora</taxon>
    </lineage>
</organism>
<dbReference type="InterPro" id="IPR000524">
    <property type="entry name" value="Tscrpt_reg_HTH_GntR"/>
</dbReference>
<dbReference type="SUPFAM" id="SSF46785">
    <property type="entry name" value="Winged helix' DNA-binding domain"/>
    <property type="match status" value="1"/>
</dbReference>
<dbReference type="Gene3D" id="1.10.10.10">
    <property type="entry name" value="Winged helix-like DNA-binding domain superfamily/Winged helix DNA-binding domain"/>
    <property type="match status" value="1"/>
</dbReference>
<dbReference type="STRING" id="1122184.SAMN02745176_00226"/>
<name>A0A1M6B1Q6_9FIRM</name>